<evidence type="ECO:0000256" key="4">
    <source>
        <dbReference type="SAM" id="Phobius"/>
    </source>
</evidence>
<dbReference type="InterPro" id="IPR007137">
    <property type="entry name" value="DUF348"/>
</dbReference>
<dbReference type="Pfam" id="PF07501">
    <property type="entry name" value="G5"/>
    <property type="match status" value="1"/>
</dbReference>
<keyword evidence="4" id="KW-0812">Transmembrane</keyword>
<evidence type="ECO:0000313" key="7">
    <source>
        <dbReference type="Proteomes" id="UP000198582"/>
    </source>
</evidence>
<reference evidence="7" key="1">
    <citation type="submission" date="2016-10" db="EMBL/GenBank/DDBJ databases">
        <authorList>
            <person name="Varghese N."/>
            <person name="Submissions S."/>
        </authorList>
    </citation>
    <scope>NUCLEOTIDE SEQUENCE [LARGE SCALE GENOMIC DNA]</scope>
    <source>
        <strain evidence="7">DSM 44993</strain>
    </source>
</reference>
<dbReference type="Pfam" id="PF06737">
    <property type="entry name" value="Transglycosylas"/>
    <property type="match status" value="1"/>
</dbReference>
<proteinExistence type="inferred from homology"/>
<keyword evidence="7" id="KW-1185">Reference proteome</keyword>
<dbReference type="STRING" id="394193.SAMN04489732_101854"/>
<accession>A0A1H8RLV0</accession>
<dbReference type="GO" id="GO:0016787">
    <property type="term" value="F:hydrolase activity"/>
    <property type="evidence" value="ECO:0007669"/>
    <property type="project" value="UniProtKB-KW"/>
</dbReference>
<keyword evidence="4" id="KW-1133">Transmembrane helix</keyword>
<gene>
    <name evidence="6" type="ORF">SAMN04489732_101854</name>
</gene>
<protein>
    <submittedName>
        <fullName evidence="6">Uncharacterized conserved protein YabE, contains G5 and tandem DUF348 domains</fullName>
    </submittedName>
</protein>
<evidence type="ECO:0000259" key="5">
    <source>
        <dbReference type="PROSITE" id="PS51109"/>
    </source>
</evidence>
<dbReference type="InterPro" id="IPR023346">
    <property type="entry name" value="Lysozyme-like_dom_sf"/>
</dbReference>
<dbReference type="SMART" id="SM01208">
    <property type="entry name" value="G5"/>
    <property type="match status" value="1"/>
</dbReference>
<keyword evidence="2" id="KW-0732">Signal</keyword>
<dbReference type="Gene3D" id="2.20.230.10">
    <property type="entry name" value="Resuscitation-promoting factor rpfb"/>
    <property type="match status" value="1"/>
</dbReference>
<dbReference type="PROSITE" id="PS51109">
    <property type="entry name" value="G5"/>
    <property type="match status" value="1"/>
</dbReference>
<dbReference type="Pfam" id="PF03990">
    <property type="entry name" value="DUF348"/>
    <property type="match status" value="1"/>
</dbReference>
<dbReference type="AlphaFoldDB" id="A0A1H8RLV0"/>
<comment type="similarity">
    <text evidence="1">Belongs to the transglycosylase family. Rpf subfamily.</text>
</comment>
<evidence type="ECO:0000313" key="6">
    <source>
        <dbReference type="EMBL" id="SEO67380.1"/>
    </source>
</evidence>
<dbReference type="Gene3D" id="1.10.530.10">
    <property type="match status" value="1"/>
</dbReference>
<name>A0A1H8RLV0_9PSEU</name>
<evidence type="ECO:0000256" key="1">
    <source>
        <dbReference type="ARBA" id="ARBA00010830"/>
    </source>
</evidence>
<dbReference type="CDD" id="cd13925">
    <property type="entry name" value="RPF"/>
    <property type="match status" value="1"/>
</dbReference>
<dbReference type="InterPro" id="IPR010618">
    <property type="entry name" value="RPF"/>
</dbReference>
<evidence type="ECO:0000256" key="2">
    <source>
        <dbReference type="ARBA" id="ARBA00022729"/>
    </source>
</evidence>
<dbReference type="InterPro" id="IPR011098">
    <property type="entry name" value="G5_dom"/>
</dbReference>
<keyword evidence="3" id="KW-0378">Hydrolase</keyword>
<feature type="domain" description="G5" evidence="5">
    <location>
        <begin position="320"/>
        <end position="400"/>
    </location>
</feature>
<dbReference type="Proteomes" id="UP000198582">
    <property type="component" value="Unassembled WGS sequence"/>
</dbReference>
<keyword evidence="4" id="KW-0472">Membrane</keyword>
<feature type="transmembrane region" description="Helical" evidence="4">
    <location>
        <begin position="128"/>
        <end position="147"/>
    </location>
</feature>
<organism evidence="6 7">
    <name type="scientific">Amycolatopsis saalfeldensis</name>
    <dbReference type="NCBI Taxonomy" id="394193"/>
    <lineage>
        <taxon>Bacteria</taxon>
        <taxon>Bacillati</taxon>
        <taxon>Actinomycetota</taxon>
        <taxon>Actinomycetes</taxon>
        <taxon>Pseudonocardiales</taxon>
        <taxon>Pseudonocardiaceae</taxon>
        <taxon>Amycolatopsis</taxon>
    </lineage>
</organism>
<dbReference type="EMBL" id="FOEF01000001">
    <property type="protein sequence ID" value="SEO67380.1"/>
    <property type="molecule type" value="Genomic_DNA"/>
</dbReference>
<evidence type="ECO:0000256" key="3">
    <source>
        <dbReference type="ARBA" id="ARBA00022801"/>
    </source>
</evidence>
<sequence>MTGSRQGGSRHRAEDTFFASAGSVAVLDRELEDTAYGHLDFSDELYVTQQDVLAALGPDADTLMAEIDVDVDELIRLINAETTMLPPLVLPDEVAEDRTATPQTQKVAVEEGLIEATRTWKRRFLKGAVLAVLITVGGGGGAAALAMNKSVTVDVDGQQRTVHSYGDTVGEVLQDAGLSVGAHDSLSPSPQAAVGDGGVIKLERGRQLNLVVDGVSRPSWVRASSLGDAMTQLGMADLVAKGAWTSMPASGQLPLEGSTVQVKTLKHITLYDGTNAPKKVTSNAVTTKEFVSDLKMNLGPDDAVEGGLDVTLKDGAEVHVSRMGVSMVNQQETIDPDVQQSDDPTLEKGKTTVVDPGTPGQKMVTYKVTKKNGEEISREQVSEQVLVQAKPKIIKVGTMKPADPAIGDGSAWDRIAQCEATGNWAANTGNGYYGGLQFNKSTWDAYGGDQYAAYPHQASRAQQIAIAQKVHDARGDYSAWPVCGKKA</sequence>
<dbReference type="SUPFAM" id="SSF53955">
    <property type="entry name" value="Lysozyme-like"/>
    <property type="match status" value="1"/>
</dbReference>